<dbReference type="FunFam" id="3.30.70.270:FF:000001">
    <property type="entry name" value="Diguanylate cyclase domain protein"/>
    <property type="match status" value="1"/>
</dbReference>
<proteinExistence type="predicted"/>
<dbReference type="SMART" id="SM00448">
    <property type="entry name" value="REC"/>
    <property type="match status" value="1"/>
</dbReference>
<dbReference type="CDD" id="cd01949">
    <property type="entry name" value="GGDEF"/>
    <property type="match status" value="1"/>
</dbReference>
<feature type="coiled-coil region" evidence="1">
    <location>
        <begin position="145"/>
        <end position="179"/>
    </location>
</feature>
<dbReference type="GO" id="GO:0005886">
    <property type="term" value="C:plasma membrane"/>
    <property type="evidence" value="ECO:0007669"/>
    <property type="project" value="TreeGrafter"/>
</dbReference>
<organism evidence="4">
    <name type="scientific">hydrothermal vent metagenome</name>
    <dbReference type="NCBI Taxonomy" id="652676"/>
    <lineage>
        <taxon>unclassified sequences</taxon>
        <taxon>metagenomes</taxon>
        <taxon>ecological metagenomes</taxon>
    </lineage>
</organism>
<evidence type="ECO:0000313" key="4">
    <source>
        <dbReference type="EMBL" id="VAW80886.1"/>
    </source>
</evidence>
<dbReference type="GO" id="GO:0052621">
    <property type="term" value="F:diguanylate cyclase activity"/>
    <property type="evidence" value="ECO:0007669"/>
    <property type="project" value="TreeGrafter"/>
</dbReference>
<dbReference type="Pfam" id="PF00990">
    <property type="entry name" value="GGDEF"/>
    <property type="match status" value="1"/>
</dbReference>
<accession>A0A3B0ZJK8</accession>
<dbReference type="SUPFAM" id="SSF52172">
    <property type="entry name" value="CheY-like"/>
    <property type="match status" value="1"/>
</dbReference>
<dbReference type="InterPro" id="IPR050469">
    <property type="entry name" value="Diguanylate_Cyclase"/>
</dbReference>
<dbReference type="Gene3D" id="3.40.50.2300">
    <property type="match status" value="1"/>
</dbReference>
<dbReference type="InterPro" id="IPR043128">
    <property type="entry name" value="Rev_trsase/Diguanyl_cyclase"/>
</dbReference>
<dbReference type="InterPro" id="IPR001789">
    <property type="entry name" value="Sig_transdc_resp-reg_receiver"/>
</dbReference>
<dbReference type="GO" id="GO:1902201">
    <property type="term" value="P:negative regulation of bacterial-type flagellum-dependent cell motility"/>
    <property type="evidence" value="ECO:0007669"/>
    <property type="project" value="TreeGrafter"/>
</dbReference>
<dbReference type="Gene3D" id="3.30.70.270">
    <property type="match status" value="1"/>
</dbReference>
<feature type="domain" description="Response regulatory" evidence="2">
    <location>
        <begin position="19"/>
        <end position="136"/>
    </location>
</feature>
<dbReference type="AlphaFoldDB" id="A0A3B0ZJK8"/>
<name>A0A3B0ZJK8_9ZZZZ</name>
<dbReference type="SUPFAM" id="SSF55073">
    <property type="entry name" value="Nucleotide cyclase"/>
    <property type="match status" value="1"/>
</dbReference>
<dbReference type="GO" id="GO:0043709">
    <property type="term" value="P:cell adhesion involved in single-species biofilm formation"/>
    <property type="evidence" value="ECO:0007669"/>
    <property type="project" value="TreeGrafter"/>
</dbReference>
<dbReference type="Pfam" id="PF00072">
    <property type="entry name" value="Response_reg"/>
    <property type="match status" value="1"/>
</dbReference>
<dbReference type="PROSITE" id="PS50887">
    <property type="entry name" value="GGDEF"/>
    <property type="match status" value="1"/>
</dbReference>
<dbReference type="InterPro" id="IPR029787">
    <property type="entry name" value="Nucleotide_cyclase"/>
</dbReference>
<reference evidence="4" key="1">
    <citation type="submission" date="2018-06" db="EMBL/GenBank/DDBJ databases">
        <authorList>
            <person name="Zhirakovskaya E."/>
        </authorList>
    </citation>
    <scope>NUCLEOTIDE SEQUENCE</scope>
</reference>
<dbReference type="PROSITE" id="PS50110">
    <property type="entry name" value="RESPONSE_REGULATORY"/>
    <property type="match status" value="1"/>
</dbReference>
<gene>
    <name evidence="4" type="ORF">MNBD_GAMMA14-636</name>
</gene>
<evidence type="ECO:0000259" key="2">
    <source>
        <dbReference type="PROSITE" id="PS50110"/>
    </source>
</evidence>
<protein>
    <submittedName>
        <fullName evidence="4">GGDEF domain protein</fullName>
    </submittedName>
</protein>
<dbReference type="PANTHER" id="PTHR45138">
    <property type="entry name" value="REGULATORY COMPONENTS OF SENSORY TRANSDUCTION SYSTEM"/>
    <property type="match status" value="1"/>
</dbReference>
<dbReference type="PANTHER" id="PTHR45138:SF9">
    <property type="entry name" value="DIGUANYLATE CYCLASE DGCM-RELATED"/>
    <property type="match status" value="1"/>
</dbReference>
<keyword evidence="1" id="KW-0175">Coiled coil</keyword>
<dbReference type="InterPro" id="IPR000160">
    <property type="entry name" value="GGDEF_dom"/>
</dbReference>
<evidence type="ECO:0000256" key="1">
    <source>
        <dbReference type="SAM" id="Coils"/>
    </source>
</evidence>
<dbReference type="SMART" id="SM00267">
    <property type="entry name" value="GGDEF"/>
    <property type="match status" value="1"/>
</dbReference>
<evidence type="ECO:0000259" key="3">
    <source>
        <dbReference type="PROSITE" id="PS50887"/>
    </source>
</evidence>
<dbReference type="InterPro" id="IPR011006">
    <property type="entry name" value="CheY-like_superfamily"/>
</dbReference>
<dbReference type="NCBIfam" id="TIGR00254">
    <property type="entry name" value="GGDEF"/>
    <property type="match status" value="1"/>
</dbReference>
<sequence>MDNQEPESDSHNDNARWAVVLLVDDQPMVAEGIRRMIADEPDIEFHYCSDPRKALQEATTVKATVILQDLVMPDVDGMTLVRFYRNNPATRNIPVIVLSSKDDPHIKSDAFNQGATDYLVKLPEKVELLARIRAHAKSYLAQKERDQAFKSLSKMQEQLEIMNKELARSNQELQRLSSLDGLTGVANRRQFDETLAQECQRAFRTNMPLSLIFADIDFFKRYNDHYGHQAGDDTLKKVANALARTVHRPADLVSRYGGEEFVMVLPDTTLDGAIAVADKVLDSVRALNIPHENTEDNDRVTLSIGVATLNPGDKNKPKMLVEAADKALYHAKATGRDRVEVANPAQGKEKELASV</sequence>
<feature type="domain" description="GGDEF" evidence="3">
    <location>
        <begin position="207"/>
        <end position="344"/>
    </location>
</feature>
<dbReference type="EMBL" id="UOFM01000373">
    <property type="protein sequence ID" value="VAW80886.1"/>
    <property type="molecule type" value="Genomic_DNA"/>
</dbReference>
<dbReference type="GO" id="GO:0000160">
    <property type="term" value="P:phosphorelay signal transduction system"/>
    <property type="evidence" value="ECO:0007669"/>
    <property type="project" value="InterPro"/>
</dbReference>